<dbReference type="EMBL" id="KZ613485">
    <property type="protein sequence ID" value="PMD20263.1"/>
    <property type="molecule type" value="Genomic_DNA"/>
</dbReference>
<dbReference type="STRING" id="1745343.A0A2J6Q1W1"/>
<feature type="compositionally biased region" description="Low complexity" evidence="1">
    <location>
        <begin position="379"/>
        <end position="390"/>
    </location>
</feature>
<feature type="compositionally biased region" description="Pro residues" evidence="1">
    <location>
        <begin position="326"/>
        <end position="349"/>
    </location>
</feature>
<name>A0A2J6Q1W1_9HELO</name>
<evidence type="ECO:0000313" key="4">
    <source>
        <dbReference type="Proteomes" id="UP000235672"/>
    </source>
</evidence>
<dbReference type="Proteomes" id="UP000235672">
    <property type="component" value="Unassembled WGS sequence"/>
</dbReference>
<sequence length="628" mass="67185">MNPPPPPPHGEQPKGSGLPPGKYDIFIIPQHSSGSGFLYLPSLKPNVNSFAAGFASALILVVIGSALAPAVQAWWNSVKGSGGMGMLLLIVAIGVGAWALGRIQSDGGPGPGGGGGGGGGGGDQNYSSGPQPNGHANGHAGPPPNGYAGGPAPGAGPPPQPQPSTPGNGSAGGPKPSWQRPQPPPGATGASANANTSSSSAKGAWERAREETKRKEEERKKAEAEKKRREDLEKRLKEAREKEAREREAREKKLKEEEAKRKEEADAREKKRKEEEAKRKEEAEAREKKRKEEEAKKKLEAESQSQPRGSTYAYSMVGEKTNPWPRGRPPSPATPRSTPPSPTKKPPAPTAKSYLGTEEDGYSYRPYDKPKPMHKKAPSSIYSESSYAASHTTAQTTPPPSHRGAYSTKDPDKIVIKAVYAFNNAFMKTPTSQLVSGVGSVTDGLILRITTEGLFIDDDVRGVPQREWDVKAWTMKLVEVWCPSFRQGSAGASASARVASNGSPLKGGARRLWGLDKDKPASPEEIDALLSDMLQICKNDCRLRAASTDKHGVSFQTGELKTARLHVLRASIRDQEGKKYVFVITEEESWKVAVGLQRLRKGTQVRALGVSGMSAGDARSTLENLGWG</sequence>
<feature type="compositionally biased region" description="Basic and acidic residues" evidence="1">
    <location>
        <begin position="204"/>
        <end position="301"/>
    </location>
</feature>
<dbReference type="OrthoDB" id="5421842at2759"/>
<evidence type="ECO:0000256" key="2">
    <source>
        <dbReference type="SAM" id="Phobius"/>
    </source>
</evidence>
<reference evidence="3 4" key="1">
    <citation type="submission" date="2016-05" db="EMBL/GenBank/DDBJ databases">
        <title>A degradative enzymes factory behind the ericoid mycorrhizal symbiosis.</title>
        <authorList>
            <consortium name="DOE Joint Genome Institute"/>
            <person name="Martino E."/>
            <person name="Morin E."/>
            <person name="Grelet G."/>
            <person name="Kuo A."/>
            <person name="Kohler A."/>
            <person name="Daghino S."/>
            <person name="Barry K."/>
            <person name="Choi C."/>
            <person name="Cichocki N."/>
            <person name="Clum A."/>
            <person name="Copeland A."/>
            <person name="Hainaut M."/>
            <person name="Haridas S."/>
            <person name="Labutti K."/>
            <person name="Lindquist E."/>
            <person name="Lipzen A."/>
            <person name="Khouja H.-R."/>
            <person name="Murat C."/>
            <person name="Ohm R."/>
            <person name="Olson A."/>
            <person name="Spatafora J."/>
            <person name="Veneault-Fourrey C."/>
            <person name="Henrissat B."/>
            <person name="Grigoriev I."/>
            <person name="Martin F."/>
            <person name="Perotto S."/>
        </authorList>
    </citation>
    <scope>NUCLEOTIDE SEQUENCE [LARGE SCALE GENOMIC DNA]</scope>
    <source>
        <strain evidence="3 4">UAMH 7357</strain>
    </source>
</reference>
<feature type="transmembrane region" description="Helical" evidence="2">
    <location>
        <begin position="83"/>
        <end position="101"/>
    </location>
</feature>
<accession>A0A2J6Q1W1</accession>
<feature type="compositionally biased region" description="Polar residues" evidence="1">
    <location>
        <begin position="303"/>
        <end position="313"/>
    </location>
</feature>
<keyword evidence="2" id="KW-0812">Transmembrane</keyword>
<gene>
    <name evidence="3" type="ORF">NA56DRAFT_722814</name>
</gene>
<keyword evidence="4" id="KW-1185">Reference proteome</keyword>
<feature type="compositionally biased region" description="Low complexity" evidence="1">
    <location>
        <begin position="187"/>
        <end position="201"/>
    </location>
</feature>
<dbReference type="GO" id="GO:0030041">
    <property type="term" value="P:actin filament polymerization"/>
    <property type="evidence" value="ECO:0007669"/>
    <property type="project" value="TreeGrafter"/>
</dbReference>
<dbReference type="InterPro" id="IPR051412">
    <property type="entry name" value="Formin_Homology_Diaphanous_sf"/>
</dbReference>
<feature type="region of interest" description="Disordered" evidence="1">
    <location>
        <begin position="106"/>
        <end position="408"/>
    </location>
</feature>
<evidence type="ECO:0000313" key="3">
    <source>
        <dbReference type="EMBL" id="PMD20263.1"/>
    </source>
</evidence>
<feature type="compositionally biased region" description="Pro residues" evidence="1">
    <location>
        <begin position="154"/>
        <end position="164"/>
    </location>
</feature>
<proteinExistence type="predicted"/>
<dbReference type="AlphaFoldDB" id="A0A2J6Q1W1"/>
<organism evidence="3 4">
    <name type="scientific">Hyaloscypha hepaticicola</name>
    <dbReference type="NCBI Taxonomy" id="2082293"/>
    <lineage>
        <taxon>Eukaryota</taxon>
        <taxon>Fungi</taxon>
        <taxon>Dikarya</taxon>
        <taxon>Ascomycota</taxon>
        <taxon>Pezizomycotina</taxon>
        <taxon>Leotiomycetes</taxon>
        <taxon>Helotiales</taxon>
        <taxon>Hyaloscyphaceae</taxon>
        <taxon>Hyaloscypha</taxon>
    </lineage>
</organism>
<feature type="transmembrane region" description="Helical" evidence="2">
    <location>
        <begin position="50"/>
        <end position="71"/>
    </location>
</feature>
<dbReference type="PANTHER" id="PTHR45691:SF6">
    <property type="entry name" value="PROTEIN DIAPHANOUS"/>
    <property type="match status" value="1"/>
</dbReference>
<dbReference type="PANTHER" id="PTHR45691">
    <property type="entry name" value="PROTEIN DIAPHANOUS"/>
    <property type="match status" value="1"/>
</dbReference>
<keyword evidence="2" id="KW-0472">Membrane</keyword>
<evidence type="ECO:0000256" key="1">
    <source>
        <dbReference type="SAM" id="MobiDB-lite"/>
    </source>
</evidence>
<dbReference type="GO" id="GO:0005884">
    <property type="term" value="C:actin filament"/>
    <property type="evidence" value="ECO:0007669"/>
    <property type="project" value="TreeGrafter"/>
</dbReference>
<protein>
    <submittedName>
        <fullName evidence="3">Uncharacterized protein</fullName>
    </submittedName>
</protein>
<keyword evidence="2" id="KW-1133">Transmembrane helix</keyword>
<feature type="compositionally biased region" description="Gly residues" evidence="1">
    <location>
        <begin position="107"/>
        <end position="123"/>
    </location>
</feature>